<dbReference type="InterPro" id="IPR007711">
    <property type="entry name" value="HigB-1"/>
</dbReference>
<evidence type="ECO:0000313" key="2">
    <source>
        <dbReference type="EMBL" id="SPE02642.1"/>
    </source>
</evidence>
<dbReference type="EMBL" id="DABALL010000090">
    <property type="protein sequence ID" value="HAH1421541.1"/>
    <property type="molecule type" value="Genomic_DNA"/>
</dbReference>
<dbReference type="AlphaFoldDB" id="A0A3L4DRY8"/>
<reference evidence="1" key="1">
    <citation type="journal article" date="2018" name="Genome Biol.">
        <title>SKESA: strategic k-mer extension for scrupulous assemblies.</title>
        <authorList>
            <person name="Souvorov A."/>
            <person name="Agarwala R."/>
            <person name="Lipman D.J."/>
        </authorList>
    </citation>
    <scope>NUCLEOTIDE SEQUENCE [LARGE SCALE GENOMIC DNA]</scope>
    <source>
        <strain evidence="1">W1_5_ERB1</strain>
    </source>
</reference>
<dbReference type="PANTHER" id="PTHR40266:SF2">
    <property type="entry name" value="TOXIN HIGB-1"/>
    <property type="match status" value="1"/>
</dbReference>
<dbReference type="PANTHER" id="PTHR40266">
    <property type="entry name" value="TOXIN HIGB-1"/>
    <property type="match status" value="1"/>
</dbReference>
<gene>
    <name evidence="2" type="primary">higB</name>
    <name evidence="1" type="ORF">HHH44_005031</name>
    <name evidence="2" type="ORF">RCS83_PIICDS817D</name>
</gene>
<dbReference type="Gene3D" id="3.30.2310.20">
    <property type="entry name" value="RelE-like"/>
    <property type="match status" value="1"/>
</dbReference>
<reference evidence="3" key="2">
    <citation type="submission" date="2018-02" db="EMBL/GenBank/DDBJ databases">
        <authorList>
            <person name="Cea G.-C."/>
            <person name="William W."/>
        </authorList>
    </citation>
    <scope>NUCLEOTIDE SEQUENCE [LARGE SCALE GENOMIC DNA]</scope>
    <source>
        <strain evidence="3">ECOR 10</strain>
        <plasmid evidence="3">rcs83_pii</plasmid>
    </source>
</reference>
<proteinExistence type="predicted"/>
<geneLocation type="plasmid" evidence="3">
    <name>rcs83_pii</name>
</geneLocation>
<geneLocation type="plasmid" evidence="2">
    <name>RCS83_pII</name>
</geneLocation>
<dbReference type="Pfam" id="PF05015">
    <property type="entry name" value="HigB-like_toxin"/>
    <property type="match status" value="1"/>
</dbReference>
<dbReference type="SUPFAM" id="SSF143011">
    <property type="entry name" value="RelE-like"/>
    <property type="match status" value="1"/>
</dbReference>
<sequence length="93" mass="10698">MIINIKHKGLRKFAETGNNAGIPQQFTQRLKLILTALSTATNLQDMMDLKALRCHPLKGDRQGEYSLEVNGNWRVVFKLEEPNVFDVDLEDYH</sequence>
<reference evidence="2" key="3">
    <citation type="submission" date="2018-02" db="EMBL/GenBank/DDBJ databases">
        <authorList>
            <person name="Cohen D.B."/>
            <person name="Kent A.D."/>
        </authorList>
    </citation>
    <scope>NUCLEOTIDE SEQUENCE</scope>
    <source>
        <strain evidence="2">ECOR 10</strain>
    </source>
</reference>
<accession>A0A3L4DRY8</accession>
<organism evidence="2 3">
    <name type="scientific">Escherichia coli</name>
    <dbReference type="NCBI Taxonomy" id="562"/>
    <lineage>
        <taxon>Bacteria</taxon>
        <taxon>Pseudomonadati</taxon>
        <taxon>Pseudomonadota</taxon>
        <taxon>Gammaproteobacteria</taxon>
        <taxon>Enterobacterales</taxon>
        <taxon>Enterobacteriaceae</taxon>
        <taxon>Escherichia</taxon>
    </lineage>
</organism>
<reference evidence="1" key="4">
    <citation type="submission" date="2018-08" db="EMBL/GenBank/DDBJ databases">
        <authorList>
            <consortium name="NCBI Pathogen Detection Project"/>
        </authorList>
    </citation>
    <scope>NUCLEOTIDE SEQUENCE</scope>
    <source>
        <strain evidence="1">W1_5_ERB1</strain>
    </source>
</reference>
<protein>
    <submittedName>
        <fullName evidence="1 2">Killer protein</fullName>
    </submittedName>
</protein>
<dbReference type="Proteomes" id="UP000844228">
    <property type="component" value="Unassembled WGS sequence"/>
</dbReference>
<dbReference type="InterPro" id="IPR035093">
    <property type="entry name" value="RelE/ParE_toxin_dom_sf"/>
</dbReference>
<name>A0A3L4DRY8_ECOLX</name>
<dbReference type="EMBL" id="LT985291">
    <property type="protein sequence ID" value="SPE02642.1"/>
    <property type="molecule type" value="Genomic_DNA"/>
</dbReference>
<dbReference type="Proteomes" id="UP000306822">
    <property type="component" value="Plasmid RCS83_pII"/>
</dbReference>
<keyword evidence="2" id="KW-0614">Plasmid</keyword>
<evidence type="ECO:0000313" key="3">
    <source>
        <dbReference type="Proteomes" id="UP000306822"/>
    </source>
</evidence>
<dbReference type="RefSeq" id="WP_000586174.1">
    <property type="nucleotide sequence ID" value="NZ_AP024692.1"/>
</dbReference>
<evidence type="ECO:0000313" key="1">
    <source>
        <dbReference type="EMBL" id="HAH1421541.1"/>
    </source>
</evidence>